<sequence>MEAYLEHLLWAQTTSKQKHHLIKCPPNSHPTAHRGVLMRTDCHMRIKLLSIVSSEEPLNQELWSAAGFWLLGPGGLVLMQTTPLMMLSLVHLYPANVCMQT</sequence>
<protein>
    <submittedName>
        <fullName evidence="1">Uncharacterized protein</fullName>
    </submittedName>
</protein>
<keyword evidence="2" id="KW-1185">Reference proteome</keyword>
<evidence type="ECO:0000313" key="2">
    <source>
        <dbReference type="Proteomes" id="UP001460270"/>
    </source>
</evidence>
<dbReference type="AlphaFoldDB" id="A0AAW0NSY3"/>
<accession>A0AAW0NSY3</accession>
<name>A0AAW0NSY3_9GOBI</name>
<dbReference type="EMBL" id="JBBPFD010000011">
    <property type="protein sequence ID" value="KAK7907427.1"/>
    <property type="molecule type" value="Genomic_DNA"/>
</dbReference>
<comment type="caution">
    <text evidence="1">The sequence shown here is derived from an EMBL/GenBank/DDBJ whole genome shotgun (WGS) entry which is preliminary data.</text>
</comment>
<gene>
    <name evidence="1" type="ORF">WMY93_016039</name>
</gene>
<evidence type="ECO:0000313" key="1">
    <source>
        <dbReference type="EMBL" id="KAK7907427.1"/>
    </source>
</evidence>
<reference evidence="2" key="1">
    <citation type="submission" date="2024-04" db="EMBL/GenBank/DDBJ databases">
        <title>Salinicola lusitanus LLJ914,a marine bacterium isolated from the Okinawa Trough.</title>
        <authorList>
            <person name="Li J."/>
        </authorList>
    </citation>
    <scope>NUCLEOTIDE SEQUENCE [LARGE SCALE GENOMIC DNA]</scope>
</reference>
<dbReference type="Proteomes" id="UP001460270">
    <property type="component" value="Unassembled WGS sequence"/>
</dbReference>
<proteinExistence type="predicted"/>
<organism evidence="1 2">
    <name type="scientific">Mugilogobius chulae</name>
    <name type="common">yellowstripe goby</name>
    <dbReference type="NCBI Taxonomy" id="88201"/>
    <lineage>
        <taxon>Eukaryota</taxon>
        <taxon>Metazoa</taxon>
        <taxon>Chordata</taxon>
        <taxon>Craniata</taxon>
        <taxon>Vertebrata</taxon>
        <taxon>Euteleostomi</taxon>
        <taxon>Actinopterygii</taxon>
        <taxon>Neopterygii</taxon>
        <taxon>Teleostei</taxon>
        <taxon>Neoteleostei</taxon>
        <taxon>Acanthomorphata</taxon>
        <taxon>Gobiaria</taxon>
        <taxon>Gobiiformes</taxon>
        <taxon>Gobioidei</taxon>
        <taxon>Gobiidae</taxon>
        <taxon>Gobionellinae</taxon>
        <taxon>Mugilogobius</taxon>
    </lineage>
</organism>